<dbReference type="GeneID" id="6753479"/>
<dbReference type="PhylomeDB" id="B3RX91"/>
<dbReference type="FunCoup" id="B3RX91">
    <property type="interactions" value="1185"/>
</dbReference>
<comment type="function">
    <text evidence="8">Ubiquitin-protein hydrolase is involved both in the processing of ubiquitin precursors and of ubiquitinated proteins. This enzyme is a thiol protease that recognizes and hydrolyzes a peptide bond at the C-terminal glycine of ubiquitin.</text>
</comment>
<gene>
    <name evidence="13" type="ORF">TRIADDRAFT_56125</name>
</gene>
<evidence type="ECO:0000259" key="12">
    <source>
        <dbReference type="PROSITE" id="PS52048"/>
    </source>
</evidence>
<name>B3RX91_TRIAD</name>
<evidence type="ECO:0000256" key="11">
    <source>
        <dbReference type="RuleBase" id="RU361215"/>
    </source>
</evidence>
<dbReference type="Proteomes" id="UP000009022">
    <property type="component" value="Unassembled WGS sequence"/>
</dbReference>
<organism evidence="13 14">
    <name type="scientific">Trichoplax adhaerens</name>
    <name type="common">Trichoplax reptans</name>
    <dbReference type="NCBI Taxonomy" id="10228"/>
    <lineage>
        <taxon>Eukaryota</taxon>
        <taxon>Metazoa</taxon>
        <taxon>Placozoa</taxon>
        <taxon>Uniplacotomia</taxon>
        <taxon>Trichoplacea</taxon>
        <taxon>Trichoplacidae</taxon>
        <taxon>Trichoplax</taxon>
    </lineage>
</organism>
<dbReference type="InParanoid" id="B3RX91"/>
<dbReference type="MEROPS" id="C12.003"/>
<comment type="similarity">
    <text evidence="2 10 11">Belongs to the peptidase C12 family.</text>
</comment>
<dbReference type="AlphaFoldDB" id="B3RX91"/>
<evidence type="ECO:0000256" key="9">
    <source>
        <dbReference type="ARBA" id="ARBA00073226"/>
    </source>
</evidence>
<dbReference type="EC" id="3.4.19.12" evidence="3 11"/>
<evidence type="ECO:0000256" key="2">
    <source>
        <dbReference type="ARBA" id="ARBA00009326"/>
    </source>
</evidence>
<dbReference type="STRING" id="10228.B3RX91"/>
<feature type="active site" description="Nucleophile" evidence="10">
    <location>
        <position position="93"/>
    </location>
</feature>
<dbReference type="KEGG" id="tad:TRIADDRAFT_56125"/>
<protein>
    <recommendedName>
        <fullName evidence="9 11">Ubiquitin carboxyl-terminal hydrolase</fullName>
        <ecNumber evidence="3 11">3.4.19.12</ecNumber>
    </recommendedName>
</protein>
<dbReference type="Gene3D" id="3.40.532.10">
    <property type="entry name" value="Peptidase C12, ubiquitin carboxyl-terminal hydrolase"/>
    <property type="match status" value="1"/>
</dbReference>
<dbReference type="OrthoDB" id="427186at2759"/>
<dbReference type="CDD" id="cd09616">
    <property type="entry name" value="Peptidase_C12_UCH_L1_L3"/>
    <property type="match status" value="1"/>
</dbReference>
<keyword evidence="14" id="KW-1185">Reference proteome</keyword>
<dbReference type="GO" id="GO:0030163">
    <property type="term" value="P:protein catabolic process"/>
    <property type="evidence" value="ECO:0000318"/>
    <property type="project" value="GO_Central"/>
</dbReference>
<keyword evidence="6 10" id="KW-0378">Hydrolase</keyword>
<evidence type="ECO:0000313" key="14">
    <source>
        <dbReference type="Proteomes" id="UP000009022"/>
    </source>
</evidence>
<evidence type="ECO:0000256" key="7">
    <source>
        <dbReference type="ARBA" id="ARBA00022807"/>
    </source>
</evidence>
<dbReference type="InterPro" id="IPR038765">
    <property type="entry name" value="Papain-like_cys_pep_sf"/>
</dbReference>
<evidence type="ECO:0000256" key="10">
    <source>
        <dbReference type="PROSITE-ProRule" id="PRU01393"/>
    </source>
</evidence>
<dbReference type="InterPro" id="IPR001578">
    <property type="entry name" value="Peptidase_C12_UCH"/>
</dbReference>
<evidence type="ECO:0000256" key="4">
    <source>
        <dbReference type="ARBA" id="ARBA00022670"/>
    </source>
</evidence>
<dbReference type="HOGENOM" id="CLU_054406_1_1_1"/>
<proteinExistence type="inferred from homology"/>
<keyword evidence="4 10" id="KW-0645">Protease</keyword>
<evidence type="ECO:0000256" key="3">
    <source>
        <dbReference type="ARBA" id="ARBA00012759"/>
    </source>
</evidence>
<reference evidence="13 14" key="1">
    <citation type="journal article" date="2008" name="Nature">
        <title>The Trichoplax genome and the nature of placozoans.</title>
        <authorList>
            <person name="Srivastava M."/>
            <person name="Begovic E."/>
            <person name="Chapman J."/>
            <person name="Putnam N.H."/>
            <person name="Hellsten U."/>
            <person name="Kawashima T."/>
            <person name="Kuo A."/>
            <person name="Mitros T."/>
            <person name="Salamov A."/>
            <person name="Carpenter M.L."/>
            <person name="Signorovitch A.Y."/>
            <person name="Moreno M.A."/>
            <person name="Kamm K."/>
            <person name="Grimwood J."/>
            <person name="Schmutz J."/>
            <person name="Shapiro H."/>
            <person name="Grigoriev I.V."/>
            <person name="Buss L.W."/>
            <person name="Schierwater B."/>
            <person name="Dellaporta S.L."/>
            <person name="Rokhsar D.S."/>
        </authorList>
    </citation>
    <scope>NUCLEOTIDE SEQUENCE [LARGE SCALE GENOMIC DNA]</scope>
    <source>
        <strain evidence="13 14">Grell-BS-1999</strain>
    </source>
</reference>
<evidence type="ECO:0000313" key="13">
    <source>
        <dbReference type="EMBL" id="EDV24829.1"/>
    </source>
</evidence>
<feature type="active site" description="Proton donor" evidence="10">
    <location>
        <position position="166"/>
    </location>
</feature>
<dbReference type="OMA" id="IDLHYVC"/>
<evidence type="ECO:0000256" key="8">
    <source>
        <dbReference type="ARBA" id="ARBA00055560"/>
    </source>
</evidence>
<dbReference type="FunFam" id="3.40.532.10:FF:000006">
    <property type="entry name" value="Ubiquitin carboxyl-terminal hydrolase"/>
    <property type="match status" value="1"/>
</dbReference>
<dbReference type="RefSeq" id="XP_002112719.1">
    <property type="nucleotide sequence ID" value="XM_002112683.1"/>
</dbReference>
<accession>B3RX91</accession>
<feature type="domain" description="UCH catalytic" evidence="12">
    <location>
        <begin position="7"/>
        <end position="226"/>
    </location>
</feature>
<dbReference type="EMBL" id="DS985245">
    <property type="protein sequence ID" value="EDV24829.1"/>
    <property type="molecule type" value="Genomic_DNA"/>
</dbReference>
<dbReference type="PRINTS" id="PR00707">
    <property type="entry name" value="UBCTHYDRLASE"/>
</dbReference>
<keyword evidence="5 10" id="KW-0833">Ubl conjugation pathway</keyword>
<evidence type="ECO:0000256" key="1">
    <source>
        <dbReference type="ARBA" id="ARBA00000707"/>
    </source>
</evidence>
<dbReference type="PROSITE" id="PS52048">
    <property type="entry name" value="UCH_DOMAIN"/>
    <property type="match status" value="1"/>
</dbReference>
<dbReference type="GO" id="GO:0005737">
    <property type="term" value="C:cytoplasm"/>
    <property type="evidence" value="ECO:0000318"/>
    <property type="project" value="GO_Central"/>
</dbReference>
<dbReference type="CTD" id="6753479"/>
<evidence type="ECO:0000256" key="6">
    <source>
        <dbReference type="ARBA" id="ARBA00022801"/>
    </source>
</evidence>
<feature type="site" description="Transition state stabilizer" evidence="10">
    <location>
        <position position="87"/>
    </location>
</feature>
<comment type="catalytic activity">
    <reaction evidence="1 10 11">
        <text>Thiol-dependent hydrolysis of ester, thioester, amide, peptide and isopeptide bonds formed by the C-terminal Gly of ubiquitin (a 76-residue protein attached to proteins as an intracellular targeting signal).</text>
        <dbReference type="EC" id="3.4.19.12"/>
    </reaction>
</comment>
<feature type="site" description="Important for enzyme activity" evidence="10">
    <location>
        <position position="181"/>
    </location>
</feature>
<dbReference type="GO" id="GO:0006511">
    <property type="term" value="P:ubiquitin-dependent protein catabolic process"/>
    <property type="evidence" value="ECO:0007669"/>
    <property type="project" value="UniProtKB-UniRule"/>
</dbReference>
<dbReference type="InterPro" id="IPR036959">
    <property type="entry name" value="Peptidase_C12_UCH_sf"/>
</dbReference>
<dbReference type="PANTHER" id="PTHR10589">
    <property type="entry name" value="UBIQUITIN CARBOXYL-TERMINAL HYDROLASE"/>
    <property type="match status" value="1"/>
</dbReference>
<evidence type="ECO:0000256" key="5">
    <source>
        <dbReference type="ARBA" id="ARBA00022786"/>
    </source>
</evidence>
<dbReference type="eggNOG" id="KOG1415">
    <property type="taxonomic scope" value="Eukaryota"/>
</dbReference>
<sequence>MSGQTSRWLPLESNPEFAYALGVPKAWQFVDVFGLDDELLAFLPQPVVALLVLFPITSKYENYITDEVNRLGTQGQFVGDDVYFMKQTIGNACGTIALIHAFGNNSANVQLDNGYLKEFLQATANMNAVERAAYLENDNEITSAHEACAHEGQTQAPSVNEEVNLHYVALVQNGGHLYELDGRKPFPINHGSSSPESFLKDAAKVCQSLMQRDPTEVNFSIIALAQA</sequence>
<keyword evidence="7 10" id="KW-0788">Thiol protease</keyword>
<dbReference type="GO" id="GO:0004843">
    <property type="term" value="F:cysteine-type deubiquitinase activity"/>
    <property type="evidence" value="ECO:0000318"/>
    <property type="project" value="GO_Central"/>
</dbReference>
<dbReference type="PANTHER" id="PTHR10589:SF17">
    <property type="entry name" value="UBIQUITIN CARBOXYL-TERMINAL HYDROLASE"/>
    <property type="match status" value="1"/>
</dbReference>
<dbReference type="Pfam" id="PF01088">
    <property type="entry name" value="Peptidase_C12"/>
    <property type="match status" value="1"/>
</dbReference>
<dbReference type="SUPFAM" id="SSF54001">
    <property type="entry name" value="Cysteine proteinases"/>
    <property type="match status" value="1"/>
</dbReference>